<dbReference type="GO" id="GO:0030980">
    <property type="term" value="P:alpha-glucan catabolic process"/>
    <property type="evidence" value="ECO:0007669"/>
    <property type="project" value="TreeGrafter"/>
</dbReference>
<dbReference type="GO" id="GO:0047470">
    <property type="term" value="F:(1,4)-alpha-D-glucan 1-alpha-D-glucosylmutase activity"/>
    <property type="evidence" value="ECO:0007669"/>
    <property type="project" value="TreeGrafter"/>
</dbReference>
<dbReference type="Proteomes" id="UP000002743">
    <property type="component" value="Chromosome"/>
</dbReference>
<dbReference type="eggNOG" id="COG3280">
    <property type="taxonomic scope" value="Bacteria"/>
</dbReference>
<dbReference type="AlphaFoldDB" id="C6XB33"/>
<dbReference type="HOGENOM" id="CLU_005045_1_1_4"/>
<dbReference type="OrthoDB" id="9761577at2"/>
<accession>C6XB33</accession>
<sequence>MTPQHPLSTLRLQFHKGFTFADALEHVGYFSSLGVSHIYASPIFTARPNSSHGYDIVDPTQINPELGGRKGLARLVEALRHAHMGLIVDIVPNHMGVGGADNPWWQHVFEWGRHSPYAMWFDIDWHSPDPFLHNKILAPFLGDAYGVVIDQGDIHLEYDRQTQRIQARYFDNAFPIALADYADILQGADHPGVAGLLAQFRRIDYRLPFLDIQSQVNQVLAALATLSLHPEVVDAINTALASYSDQGIEKLHPLLEKQHYRLTWWRNASDQINWRRFFEVSELAGVRVELDEVFEATHSLLFELYAQGLIDGVRLDHIDGLAQPQDYCRKLRARLEGLMPNRPPHLRTPVYMIAEKILAPGEWLREGWGLDGTTGYEFMDQVSALLHDPQGVQPLNALWHQLSQNEKSFHQHVEQARRQLLSENLVSEFEAAVHALHAIARADLHTRDYSLASIRRVFTEILVHFPVYRSYVTVDGMDAQDEELFESTAIKARRTLGHVDKPLVDIIFSWLRGDLIHDAPSPEISDLSQRAITRFQQLMPPLCAKSMEDTAFYRFGRLVSRNEVGSDPDMFTLDMAAFHDACQRRLAMYPANLLATATHDHKRGEDVRARIAVISQVPMQWEQQVKRWIEMNQRFHTRVFPQEMKFVAYDAPRVTHEYMLYQMLVGAWPFDLQVNDAAGLKAYGERMEAWFIKSIREAKWMSSWVQANEPYEEACADFLRHLLDPVESSEFLHSLVQFTELIAPAGAINSLAQTVLRMTVPGIPDLYQGTEFWDLSLVDPDNRRPVDYALRAQTLHATRHHAISDHAPTNPVLLANWRQGGIKQAIIHRLLGLRKQHAALFEAGDYQALYAQGMHADKVVAFQRQHDEQCLLVVVPRFCHALLADHGSLTLADWHDTQLEKGLRMSGRYRDILTGKVHLAEDNTLPLAKLFATLPLAVLLLEPE</sequence>
<evidence type="ECO:0000313" key="2">
    <source>
        <dbReference type="EMBL" id="ACT51803.1"/>
    </source>
</evidence>
<dbReference type="CDD" id="cd11336">
    <property type="entry name" value="AmyAc_MTSase"/>
    <property type="match status" value="1"/>
</dbReference>
<reference evidence="2 3" key="2">
    <citation type="journal article" date="2011" name="J. Bacteriol.">
        <title>Genomes of three methylotrophs from a single niche uncover genetic and metabolic divergence of Methylophilaceae.</title>
        <authorList>
            <person name="Lapidus A."/>
            <person name="Clum A."/>
            <person name="Labutti K."/>
            <person name="Kaluzhnaya M.G."/>
            <person name="Lim S."/>
            <person name="Beck D.A."/>
            <person name="Glavina Del Rio T."/>
            <person name="Nolan M."/>
            <person name="Mavromatis K."/>
            <person name="Huntemann M."/>
            <person name="Lucas S."/>
            <person name="Lidstrom M.E."/>
            <person name="Ivanova N."/>
            <person name="Chistoserdova L."/>
        </authorList>
    </citation>
    <scope>NUCLEOTIDE SEQUENCE [LARGE SCALE GENOMIC DNA]</scope>
    <source>
        <strain evidence="2 3">SIP3-4</strain>
    </source>
</reference>
<keyword evidence="3" id="KW-1185">Reference proteome</keyword>
<dbReference type="InterPro" id="IPR012767">
    <property type="entry name" value="Trehalose_TreY"/>
</dbReference>
<dbReference type="InterPro" id="IPR017853">
    <property type="entry name" value="GH"/>
</dbReference>
<name>C6XB33_METGS</name>
<dbReference type="NCBIfam" id="TIGR02401">
    <property type="entry name" value="trehalose_TreY"/>
    <property type="match status" value="1"/>
</dbReference>
<reference evidence="3" key="1">
    <citation type="submission" date="2009-07" db="EMBL/GenBank/DDBJ databases">
        <title>Complete sequence of chromosome of Methylovorus sp. SIP3-4.</title>
        <authorList>
            <person name="Lucas S."/>
            <person name="Copeland A."/>
            <person name="Lapidus A."/>
            <person name="Glavina del Rio T."/>
            <person name="Tice H."/>
            <person name="Bruce D."/>
            <person name="Goodwin L."/>
            <person name="Pitluck S."/>
            <person name="Clum A."/>
            <person name="Larimer F."/>
            <person name="Land M."/>
            <person name="Hauser L."/>
            <person name="Kyrpides N."/>
            <person name="Mikhailova N."/>
            <person name="Kayluzhnaya M."/>
            <person name="Chistoserdova L."/>
        </authorList>
    </citation>
    <scope>NUCLEOTIDE SEQUENCE [LARGE SCALE GENOMIC DNA]</scope>
    <source>
        <strain evidence="3">SIP3-4</strain>
    </source>
</reference>
<evidence type="ECO:0000313" key="3">
    <source>
        <dbReference type="Proteomes" id="UP000002743"/>
    </source>
</evidence>
<dbReference type="Gene3D" id="3.30.1590.10">
    <property type="entry name" value="Maltooligosyl trehalose synthase, domain 2"/>
    <property type="match status" value="1"/>
</dbReference>
<dbReference type="Pfam" id="PF00128">
    <property type="entry name" value="Alpha-amylase"/>
    <property type="match status" value="1"/>
</dbReference>
<dbReference type="EMBL" id="CP001674">
    <property type="protein sequence ID" value="ACT51803.1"/>
    <property type="molecule type" value="Genomic_DNA"/>
</dbReference>
<dbReference type="STRING" id="582744.Msip34_2566"/>
<protein>
    <submittedName>
        <fullName evidence="2">Malto-oligosyltrehalose synthase</fullName>
    </submittedName>
</protein>
<dbReference type="PANTHER" id="PTHR10357">
    <property type="entry name" value="ALPHA-AMYLASE FAMILY MEMBER"/>
    <property type="match status" value="1"/>
</dbReference>
<dbReference type="GO" id="GO:0005992">
    <property type="term" value="P:trehalose biosynthetic process"/>
    <property type="evidence" value="ECO:0007669"/>
    <property type="project" value="TreeGrafter"/>
</dbReference>
<organism evidence="2 3">
    <name type="scientific">Methylovorus glucosotrophus (strain SIP3-4)</name>
    <dbReference type="NCBI Taxonomy" id="582744"/>
    <lineage>
        <taxon>Bacteria</taxon>
        <taxon>Pseudomonadati</taxon>
        <taxon>Pseudomonadota</taxon>
        <taxon>Betaproteobacteria</taxon>
        <taxon>Nitrosomonadales</taxon>
        <taxon>Methylophilaceae</taxon>
        <taxon>Methylovorus</taxon>
    </lineage>
</organism>
<dbReference type="Gene3D" id="3.20.20.80">
    <property type="entry name" value="Glycosidases"/>
    <property type="match status" value="3"/>
</dbReference>
<gene>
    <name evidence="2" type="ordered locus">Msip34_2566</name>
</gene>
<dbReference type="SUPFAM" id="SSF51445">
    <property type="entry name" value="(Trans)glycosidases"/>
    <property type="match status" value="1"/>
</dbReference>
<feature type="domain" description="Glycosyl hydrolase family 13 catalytic" evidence="1">
    <location>
        <begin position="14"/>
        <end position="493"/>
    </location>
</feature>
<dbReference type="InterPro" id="IPR006047">
    <property type="entry name" value="GH13_cat_dom"/>
</dbReference>
<dbReference type="SMART" id="SM00642">
    <property type="entry name" value="Aamy"/>
    <property type="match status" value="1"/>
</dbReference>
<dbReference type="RefSeq" id="WP_015831045.1">
    <property type="nucleotide sequence ID" value="NC_012969.1"/>
</dbReference>
<dbReference type="KEGG" id="mei:Msip34_2566"/>
<proteinExistence type="predicted"/>
<evidence type="ECO:0000259" key="1">
    <source>
        <dbReference type="SMART" id="SM00642"/>
    </source>
</evidence>
<dbReference type="CAZy" id="GH13">
    <property type="family name" value="Glycoside Hydrolase Family 13"/>
</dbReference>
<dbReference type="PANTHER" id="PTHR10357:SF216">
    <property type="entry name" value="MALTOOLIGOSYL TREHALOSE SYNTHASE-RELATED"/>
    <property type="match status" value="1"/>
</dbReference>